<comment type="cofactor">
    <cofactor evidence="6">
        <name>Zn(2+)</name>
        <dbReference type="ChEBI" id="CHEBI:29105"/>
    </cofactor>
    <text evidence="6">Binds 2 Zn(2+) ions per subunit.</text>
</comment>
<dbReference type="PANTHER" id="PTHR43668:SF2">
    <property type="entry name" value="ALLANTOINASE"/>
    <property type="match status" value="1"/>
</dbReference>
<accession>A0A1H5RUQ1</accession>
<dbReference type="Pfam" id="PF01979">
    <property type="entry name" value="Amidohydro_1"/>
    <property type="match status" value="1"/>
</dbReference>
<reference evidence="9" key="1">
    <citation type="submission" date="2016-10" db="EMBL/GenBank/DDBJ databases">
        <authorList>
            <person name="Varghese N."/>
            <person name="Submissions S."/>
        </authorList>
    </citation>
    <scope>NUCLEOTIDE SEQUENCE [LARGE SCALE GENOMIC DNA]</scope>
    <source>
        <strain evidence="9">DSM 5463</strain>
    </source>
</reference>
<feature type="binding site" evidence="6">
    <location>
        <position position="56"/>
    </location>
    <ligand>
        <name>Zn(2+)</name>
        <dbReference type="ChEBI" id="CHEBI:29105"/>
        <label>1</label>
    </ligand>
</feature>
<dbReference type="OrthoDB" id="9765462at2"/>
<dbReference type="NCBIfam" id="TIGR00857">
    <property type="entry name" value="pyrC_multi"/>
    <property type="match status" value="1"/>
</dbReference>
<keyword evidence="3 6" id="KW-0479">Metal-binding</keyword>
<dbReference type="UniPathway" id="UPA00070">
    <property type="reaction ID" value="UER00117"/>
</dbReference>
<sequence length="394" mass="43883">MELLIKNVNVVDGLKTFYGDVYIKDGKIFEIGNINKDCKVLNGKGLFLLPSFVDLHAHFREPGYEYKEDILSGSMAAVKGGYTAVNLMGNTNPPCSYMEVVDYVLKKSERVGLLDVHQTVTITRDMLGKDIDHLNLIDERVKFISDDGKGIVNNKVMLLAMQIAKKKNITVISHAEDEEISKIDTRLSENLMIKRDIELAKFTGCSLHVAHVSTREAIEEIANSKDKGFKITCEVTPHHIFGTNSINYKVNPPLREKEDVEALIKAIKKGYVDAIATDHAPHTKEDKEKGAFGISGIEVAFSICFTKLVMEGHITLNELVNIMSENPARIMGLNKGRVEVGYDGDLVLIDVKKKYKIDPDNFLSKGKNNPFTGYEVYGKVISTIKAGKVIFRGD</sequence>
<dbReference type="GO" id="GO:0008270">
    <property type="term" value="F:zinc ion binding"/>
    <property type="evidence" value="ECO:0007669"/>
    <property type="project" value="UniProtKB-UniRule"/>
</dbReference>
<dbReference type="PANTHER" id="PTHR43668">
    <property type="entry name" value="ALLANTOINASE"/>
    <property type="match status" value="1"/>
</dbReference>
<proteinExistence type="inferred from homology"/>
<evidence type="ECO:0000256" key="1">
    <source>
        <dbReference type="ARBA" id="ARBA00002368"/>
    </source>
</evidence>
<keyword evidence="9" id="KW-1185">Reference proteome</keyword>
<evidence type="ECO:0000256" key="3">
    <source>
        <dbReference type="ARBA" id="ARBA00022723"/>
    </source>
</evidence>
<evidence type="ECO:0000256" key="6">
    <source>
        <dbReference type="HAMAP-Rule" id="MF_00220"/>
    </source>
</evidence>
<dbReference type="EC" id="3.5.2.3" evidence="6"/>
<dbReference type="InterPro" id="IPR002195">
    <property type="entry name" value="Dihydroorotase_CS"/>
</dbReference>
<evidence type="ECO:0000259" key="7">
    <source>
        <dbReference type="Pfam" id="PF01979"/>
    </source>
</evidence>
<comment type="pathway">
    <text evidence="6">Pyrimidine metabolism; UMP biosynthesis via de novo pathway; (S)-dihydroorotate from bicarbonate: step 3/3.</text>
</comment>
<name>A0A1H5RUQ1_9CLOT</name>
<feature type="active site" evidence="6">
    <location>
        <position position="278"/>
    </location>
</feature>
<dbReference type="GO" id="GO:0006145">
    <property type="term" value="P:purine nucleobase catabolic process"/>
    <property type="evidence" value="ECO:0007669"/>
    <property type="project" value="TreeGrafter"/>
</dbReference>
<feature type="binding site" evidence="6">
    <location>
        <position position="174"/>
    </location>
    <ligand>
        <name>Zn(2+)</name>
        <dbReference type="ChEBI" id="CHEBI:29105"/>
        <label>2</label>
    </ligand>
</feature>
<dbReference type="PROSITE" id="PS00482">
    <property type="entry name" value="DIHYDROOROTASE_1"/>
    <property type="match status" value="1"/>
</dbReference>
<dbReference type="InterPro" id="IPR006680">
    <property type="entry name" value="Amidohydro-rel"/>
</dbReference>
<feature type="binding site" evidence="6">
    <location>
        <position position="58"/>
    </location>
    <ligand>
        <name>Zn(2+)</name>
        <dbReference type="ChEBI" id="CHEBI:29105"/>
        <label>1</label>
    </ligand>
</feature>
<dbReference type="GO" id="GO:0044205">
    <property type="term" value="P:'de novo' UMP biosynthetic process"/>
    <property type="evidence" value="ECO:0007669"/>
    <property type="project" value="UniProtKB-UniRule"/>
</dbReference>
<feature type="binding site" evidence="6">
    <location>
        <position position="147"/>
    </location>
    <ligand>
        <name>Zn(2+)</name>
        <dbReference type="ChEBI" id="CHEBI:29105"/>
        <label>2</label>
    </ligand>
</feature>
<dbReference type="RefSeq" id="WP_103895218.1">
    <property type="nucleotide sequence ID" value="NZ_FNUK01000001.1"/>
</dbReference>
<keyword evidence="4 6" id="KW-0378">Hydrolase</keyword>
<comment type="similarity">
    <text evidence="2 6">Belongs to the metallo-dependent hydrolases superfamily. DHOase family. Class I DHOase subfamily.</text>
</comment>
<dbReference type="SUPFAM" id="SSF51338">
    <property type="entry name" value="Composite domain of metallo-dependent hydrolases"/>
    <property type="match status" value="1"/>
</dbReference>
<feature type="binding site" evidence="6">
    <location>
        <position position="251"/>
    </location>
    <ligand>
        <name>substrate</name>
    </ligand>
</feature>
<evidence type="ECO:0000256" key="4">
    <source>
        <dbReference type="ARBA" id="ARBA00022801"/>
    </source>
</evidence>
<dbReference type="InterPro" id="IPR050138">
    <property type="entry name" value="DHOase/Allantoinase_Hydrolase"/>
</dbReference>
<feature type="binding site" evidence="6">
    <location>
        <begin position="58"/>
        <end position="60"/>
    </location>
    <ligand>
        <name>substrate</name>
    </ligand>
</feature>
<dbReference type="AlphaFoldDB" id="A0A1H5RUQ1"/>
<keyword evidence="5 6" id="KW-0665">Pyrimidine biosynthesis</keyword>
<feature type="binding site" evidence="6">
    <location>
        <position position="211"/>
    </location>
    <ligand>
        <name>Zn(2+)</name>
        <dbReference type="ChEBI" id="CHEBI:29105"/>
        <label>2</label>
    </ligand>
</feature>
<comment type="catalytic activity">
    <reaction evidence="6">
        <text>(S)-dihydroorotate + H2O = N-carbamoyl-L-aspartate + H(+)</text>
        <dbReference type="Rhea" id="RHEA:24296"/>
        <dbReference type="ChEBI" id="CHEBI:15377"/>
        <dbReference type="ChEBI" id="CHEBI:15378"/>
        <dbReference type="ChEBI" id="CHEBI:30864"/>
        <dbReference type="ChEBI" id="CHEBI:32814"/>
        <dbReference type="EC" id="3.5.2.3"/>
    </reaction>
</comment>
<feature type="binding site" evidence="6">
    <location>
        <position position="278"/>
    </location>
    <ligand>
        <name>Zn(2+)</name>
        <dbReference type="ChEBI" id="CHEBI:29105"/>
        <label>1</label>
    </ligand>
</feature>
<evidence type="ECO:0000313" key="9">
    <source>
        <dbReference type="Proteomes" id="UP000242850"/>
    </source>
</evidence>
<dbReference type="Proteomes" id="UP000242850">
    <property type="component" value="Unassembled WGS sequence"/>
</dbReference>
<dbReference type="HAMAP" id="MF_00220_B">
    <property type="entry name" value="PyrC_classI_B"/>
    <property type="match status" value="1"/>
</dbReference>
<organism evidence="8 9">
    <name type="scientific">Caloramator fervidus</name>
    <dbReference type="NCBI Taxonomy" id="29344"/>
    <lineage>
        <taxon>Bacteria</taxon>
        <taxon>Bacillati</taxon>
        <taxon>Bacillota</taxon>
        <taxon>Clostridia</taxon>
        <taxon>Eubacteriales</taxon>
        <taxon>Clostridiaceae</taxon>
        <taxon>Caloramator</taxon>
    </lineage>
</organism>
<feature type="domain" description="Amidohydrolase-related" evidence="7">
    <location>
        <begin position="47"/>
        <end position="389"/>
    </location>
</feature>
<dbReference type="GO" id="GO:0004038">
    <property type="term" value="F:allantoinase activity"/>
    <property type="evidence" value="ECO:0007669"/>
    <property type="project" value="TreeGrafter"/>
</dbReference>
<dbReference type="InterPro" id="IPR011059">
    <property type="entry name" value="Metal-dep_hydrolase_composite"/>
</dbReference>
<comment type="function">
    <text evidence="1 6">Catalyzes the reversible cyclization of carbamoyl aspartate to dihydroorotate.</text>
</comment>
<evidence type="ECO:0000313" key="8">
    <source>
        <dbReference type="EMBL" id="SEF41337.1"/>
    </source>
</evidence>
<feature type="binding site" evidence="6">
    <location>
        <position position="282"/>
    </location>
    <ligand>
        <name>substrate</name>
    </ligand>
</feature>
<dbReference type="GO" id="GO:0005737">
    <property type="term" value="C:cytoplasm"/>
    <property type="evidence" value="ECO:0007669"/>
    <property type="project" value="TreeGrafter"/>
</dbReference>
<dbReference type="Gene3D" id="3.20.20.140">
    <property type="entry name" value="Metal-dependent hydrolases"/>
    <property type="match status" value="1"/>
</dbReference>
<dbReference type="PROSITE" id="PS00483">
    <property type="entry name" value="DIHYDROOROTASE_2"/>
    <property type="match status" value="1"/>
</dbReference>
<evidence type="ECO:0000256" key="5">
    <source>
        <dbReference type="ARBA" id="ARBA00022975"/>
    </source>
</evidence>
<evidence type="ECO:0000256" key="2">
    <source>
        <dbReference type="ARBA" id="ARBA00010286"/>
    </source>
</evidence>
<dbReference type="InterPro" id="IPR032466">
    <property type="entry name" value="Metal_Hydrolase"/>
</dbReference>
<gene>
    <name evidence="6" type="primary">pyrC</name>
    <name evidence="8" type="ORF">SAMN05660865_00198</name>
</gene>
<dbReference type="SUPFAM" id="SSF51556">
    <property type="entry name" value="Metallo-dependent hydrolases"/>
    <property type="match status" value="1"/>
</dbReference>
<dbReference type="GO" id="GO:0004151">
    <property type="term" value="F:dihydroorotase activity"/>
    <property type="evidence" value="ECO:0007669"/>
    <property type="project" value="UniProtKB-UniRule"/>
</dbReference>
<keyword evidence="6" id="KW-0862">Zinc</keyword>
<dbReference type="EMBL" id="FNUK01000001">
    <property type="protein sequence ID" value="SEF41337.1"/>
    <property type="molecule type" value="Genomic_DNA"/>
</dbReference>
<protein>
    <recommendedName>
        <fullName evidence="6">Dihydroorotase</fullName>
        <shortName evidence="6">DHOase</shortName>
        <ecNumber evidence="6">3.5.2.3</ecNumber>
    </recommendedName>
</protein>
<feature type="binding site" evidence="6">
    <location>
        <position position="147"/>
    </location>
    <ligand>
        <name>Zn(2+)</name>
        <dbReference type="ChEBI" id="CHEBI:29105"/>
        <label>1</label>
    </ligand>
</feature>
<dbReference type="CDD" id="cd01317">
    <property type="entry name" value="DHOase_IIa"/>
    <property type="match status" value="1"/>
</dbReference>
<feature type="binding site" evidence="6">
    <location>
        <begin position="292"/>
        <end position="293"/>
    </location>
    <ligand>
        <name>substrate</name>
    </ligand>
</feature>
<feature type="binding site" evidence="6">
    <location>
        <position position="90"/>
    </location>
    <ligand>
        <name>substrate</name>
    </ligand>
</feature>
<dbReference type="InterPro" id="IPR004722">
    <property type="entry name" value="DHOase"/>
</dbReference>